<sequence>MAPWPNEGFDADNLSDTSRTFPTYSRQPPLHYSAPRPRIKKEEEDAEADQYDESGRYRYVEQVGEAGEEGGYGELDDALAPLQMLPPQPWTTGEADDEDEKDEEADAFVGDSGLGTSMESSVDGSARRRRGGRAGRKRSEG</sequence>
<comment type="caution">
    <text evidence="2">The sequence shown here is derived from an EMBL/GenBank/DDBJ whole genome shotgun (WGS) entry which is preliminary data.</text>
</comment>
<feature type="compositionally biased region" description="Basic residues" evidence="1">
    <location>
        <begin position="127"/>
        <end position="141"/>
    </location>
</feature>
<evidence type="ECO:0000313" key="2">
    <source>
        <dbReference type="EMBL" id="TKA72314.1"/>
    </source>
</evidence>
<feature type="region of interest" description="Disordered" evidence="1">
    <location>
        <begin position="1"/>
        <end position="141"/>
    </location>
</feature>
<proteinExistence type="predicted"/>
<feature type="compositionally biased region" description="Polar residues" evidence="1">
    <location>
        <begin position="14"/>
        <end position="26"/>
    </location>
</feature>
<accession>A0A4U0X731</accession>
<keyword evidence="3" id="KW-1185">Reference proteome</keyword>
<dbReference type="AlphaFoldDB" id="A0A4U0X731"/>
<feature type="compositionally biased region" description="Polar residues" evidence="1">
    <location>
        <begin position="114"/>
        <end position="123"/>
    </location>
</feature>
<organism evidence="2 3">
    <name type="scientific">Cryomyces minteri</name>
    <dbReference type="NCBI Taxonomy" id="331657"/>
    <lineage>
        <taxon>Eukaryota</taxon>
        <taxon>Fungi</taxon>
        <taxon>Dikarya</taxon>
        <taxon>Ascomycota</taxon>
        <taxon>Pezizomycotina</taxon>
        <taxon>Dothideomycetes</taxon>
        <taxon>Dothideomycetes incertae sedis</taxon>
        <taxon>Cryomyces</taxon>
    </lineage>
</organism>
<gene>
    <name evidence="2" type="ORF">B0A49_03717</name>
</gene>
<dbReference type="OrthoDB" id="3990054at2759"/>
<dbReference type="Proteomes" id="UP000308768">
    <property type="component" value="Unassembled WGS sequence"/>
</dbReference>
<dbReference type="EMBL" id="NAJN01000507">
    <property type="protein sequence ID" value="TKA72314.1"/>
    <property type="molecule type" value="Genomic_DNA"/>
</dbReference>
<reference evidence="2 3" key="1">
    <citation type="submission" date="2017-03" db="EMBL/GenBank/DDBJ databases">
        <title>Genomes of endolithic fungi from Antarctica.</title>
        <authorList>
            <person name="Coleine C."/>
            <person name="Masonjones S."/>
            <person name="Stajich J.E."/>
        </authorList>
    </citation>
    <scope>NUCLEOTIDE SEQUENCE [LARGE SCALE GENOMIC DNA]</scope>
    <source>
        <strain evidence="2 3">CCFEE 5187</strain>
    </source>
</reference>
<name>A0A4U0X731_9PEZI</name>
<protein>
    <submittedName>
        <fullName evidence="2">Uncharacterized protein</fullName>
    </submittedName>
</protein>
<evidence type="ECO:0000313" key="3">
    <source>
        <dbReference type="Proteomes" id="UP000308768"/>
    </source>
</evidence>
<evidence type="ECO:0000256" key="1">
    <source>
        <dbReference type="SAM" id="MobiDB-lite"/>
    </source>
</evidence>
<feature type="compositionally biased region" description="Acidic residues" evidence="1">
    <location>
        <begin position="94"/>
        <end position="106"/>
    </location>
</feature>